<evidence type="ECO:0000313" key="11">
    <source>
        <dbReference type="Proteomes" id="UP000789572"/>
    </source>
</evidence>
<evidence type="ECO:0000256" key="1">
    <source>
        <dbReference type="ARBA" id="ARBA00004873"/>
    </source>
</evidence>
<keyword evidence="4" id="KW-0028">Amino-acid biosynthesis</keyword>
<comment type="pathway">
    <text evidence="1">Amino-acid biosynthesis; L-tryptophan biosynthesis; L-tryptophan from chorismate: step 1/5.</text>
</comment>
<dbReference type="AlphaFoldDB" id="A0A9N9BFJ8"/>
<proteinExistence type="inferred from homology"/>
<feature type="domain" description="Anthranilate synthase component I N-terminal" evidence="9">
    <location>
        <begin position="84"/>
        <end position="213"/>
    </location>
</feature>
<organism evidence="10 11">
    <name type="scientific">Paraglomus occultum</name>
    <dbReference type="NCBI Taxonomy" id="144539"/>
    <lineage>
        <taxon>Eukaryota</taxon>
        <taxon>Fungi</taxon>
        <taxon>Fungi incertae sedis</taxon>
        <taxon>Mucoromycota</taxon>
        <taxon>Glomeromycotina</taxon>
        <taxon>Glomeromycetes</taxon>
        <taxon>Paraglomerales</taxon>
        <taxon>Paraglomeraceae</taxon>
        <taxon>Paraglomus</taxon>
    </lineage>
</organism>
<dbReference type="Pfam" id="PF00425">
    <property type="entry name" value="Chorismate_bind"/>
    <property type="match status" value="1"/>
</dbReference>
<dbReference type="EC" id="4.1.3.27" evidence="3"/>
<dbReference type="Gene3D" id="3.60.120.10">
    <property type="entry name" value="Anthranilate synthase"/>
    <property type="match status" value="1"/>
</dbReference>
<dbReference type="OrthoDB" id="1865897at2759"/>
<name>A0A9N9BFJ8_9GLOM</name>
<evidence type="ECO:0000256" key="3">
    <source>
        <dbReference type="ARBA" id="ARBA00012266"/>
    </source>
</evidence>
<keyword evidence="5" id="KW-0822">Tryptophan biosynthesis</keyword>
<evidence type="ECO:0000256" key="2">
    <source>
        <dbReference type="ARBA" id="ARBA00009562"/>
    </source>
</evidence>
<reference evidence="10" key="1">
    <citation type="submission" date="2021-06" db="EMBL/GenBank/DDBJ databases">
        <authorList>
            <person name="Kallberg Y."/>
            <person name="Tangrot J."/>
            <person name="Rosling A."/>
        </authorList>
    </citation>
    <scope>NUCLEOTIDE SEQUENCE</scope>
    <source>
        <strain evidence="10">IA702</strain>
    </source>
</reference>
<evidence type="ECO:0000313" key="10">
    <source>
        <dbReference type="EMBL" id="CAG8564022.1"/>
    </source>
</evidence>
<keyword evidence="7" id="KW-0456">Lyase</keyword>
<evidence type="ECO:0000256" key="6">
    <source>
        <dbReference type="ARBA" id="ARBA00023141"/>
    </source>
</evidence>
<accession>A0A9N9BFJ8</accession>
<gene>
    <name evidence="10" type="ORF">POCULU_LOCUS5656</name>
</gene>
<dbReference type="PRINTS" id="PR00095">
    <property type="entry name" value="ANTSNTHASEI"/>
</dbReference>
<keyword evidence="11" id="KW-1185">Reference proteome</keyword>
<dbReference type="InterPro" id="IPR005256">
    <property type="entry name" value="Anth_synth_I_PabB"/>
</dbReference>
<dbReference type="InterPro" id="IPR015890">
    <property type="entry name" value="Chorismate_C"/>
</dbReference>
<dbReference type="InterPro" id="IPR019999">
    <property type="entry name" value="Anth_synth_I-like"/>
</dbReference>
<comment type="similarity">
    <text evidence="2">Belongs to the anthranilate synthase component I family.</text>
</comment>
<evidence type="ECO:0000256" key="5">
    <source>
        <dbReference type="ARBA" id="ARBA00022822"/>
    </source>
</evidence>
<feature type="domain" description="Chorismate-utilising enzyme C-terminal" evidence="8">
    <location>
        <begin position="272"/>
        <end position="525"/>
    </location>
</feature>
<dbReference type="GO" id="GO:0004049">
    <property type="term" value="F:anthranilate synthase activity"/>
    <property type="evidence" value="ECO:0007669"/>
    <property type="project" value="UniProtKB-EC"/>
</dbReference>
<evidence type="ECO:0000259" key="8">
    <source>
        <dbReference type="Pfam" id="PF00425"/>
    </source>
</evidence>
<dbReference type="Proteomes" id="UP000789572">
    <property type="component" value="Unassembled WGS sequence"/>
</dbReference>
<comment type="caution">
    <text evidence="10">The sequence shown here is derived from an EMBL/GenBank/DDBJ whole genome shotgun (WGS) entry which is preliminary data.</text>
</comment>
<dbReference type="PANTHER" id="PTHR11236">
    <property type="entry name" value="AMINOBENZOATE/ANTHRANILATE SYNTHASE"/>
    <property type="match status" value="1"/>
</dbReference>
<dbReference type="InterPro" id="IPR006805">
    <property type="entry name" value="Anth_synth_I_N"/>
</dbReference>
<dbReference type="InterPro" id="IPR005801">
    <property type="entry name" value="ADC_synthase"/>
</dbReference>
<dbReference type="PANTHER" id="PTHR11236:SF9">
    <property type="entry name" value="ANTHRANILATE SYNTHASE COMPONENT 1"/>
    <property type="match status" value="1"/>
</dbReference>
<dbReference type="EMBL" id="CAJVPJ010000899">
    <property type="protein sequence ID" value="CAG8564022.1"/>
    <property type="molecule type" value="Genomic_DNA"/>
</dbReference>
<evidence type="ECO:0000256" key="4">
    <source>
        <dbReference type="ARBA" id="ARBA00022605"/>
    </source>
</evidence>
<dbReference type="GO" id="GO:0000162">
    <property type="term" value="P:L-tryptophan biosynthetic process"/>
    <property type="evidence" value="ECO:0007669"/>
    <property type="project" value="UniProtKB-KW"/>
</dbReference>
<sequence length="546" mass="61380">MFKLGKNIGLFWRLSRPENLPNVTIRLVGIEPTGWMDGGRQQNVVRLLRDSALLTLKPSLEDVEAIIAAKKGNTIPVYAQIHADLLTPVGAYLRIAEKSDYSFLFESVAGGEKIGRYSFLGTDPYKVLRTGDNEIVKGDPLLALEAELKQIEYVPVAGLPLFTGGAIGYIAYDCIKHFEPRVARDLKDPVGLPDSIFLFCDTIIIFDHLYQLLNVVSHYKSASTDPERIKYEYHRAVDKIKRVLALLQTDKPVHIPQGYIDLNQKSTSNVGKAGYEAFVTSLKGHIKAGDIIQAVPSQRLARPTTLHPFNAYRHLRTFNPSPYMFYLDLKEFKIVGASPELLVRVENDTVYTHPIAGTRKRGKTVEEDENLEKELLNDPKERAEHVMLVDLGRNDVNRVCQPKTVKIDSLMQVERYSHVMHIVSKVSGKLREGKTRFDAFRSIFPAGTVSGAPKVKAMELIYELEKEKRGIYAGAVGHFDFGNSIDTCIAIRTIVFKDGIAYLQAGGGIVHDSKEEVEYQETIDKLMSSVVCIEQAEQYYYNLEKK</sequence>
<protein>
    <recommendedName>
        <fullName evidence="3">anthranilate synthase</fullName>
        <ecNumber evidence="3">4.1.3.27</ecNumber>
    </recommendedName>
</protein>
<dbReference type="SUPFAM" id="SSF56322">
    <property type="entry name" value="ADC synthase"/>
    <property type="match status" value="1"/>
</dbReference>
<dbReference type="NCBIfam" id="TIGR00564">
    <property type="entry name" value="trpE_most"/>
    <property type="match status" value="1"/>
</dbReference>
<keyword evidence="6" id="KW-0057">Aromatic amino acid biosynthesis</keyword>
<evidence type="ECO:0000256" key="7">
    <source>
        <dbReference type="ARBA" id="ARBA00023239"/>
    </source>
</evidence>
<dbReference type="Pfam" id="PF04715">
    <property type="entry name" value="Anth_synt_I_N"/>
    <property type="match status" value="1"/>
</dbReference>
<evidence type="ECO:0000259" key="9">
    <source>
        <dbReference type="Pfam" id="PF04715"/>
    </source>
</evidence>